<dbReference type="Proteomes" id="UP000016183">
    <property type="component" value="Unassembled WGS sequence"/>
</dbReference>
<comment type="similarity">
    <text evidence="1">Belongs to the NAD(P)-dependent epimerase/dehydratase family.</text>
</comment>
<dbReference type="Pfam" id="PF01370">
    <property type="entry name" value="Epimerase"/>
    <property type="match status" value="1"/>
</dbReference>
<feature type="domain" description="NAD-dependent epimerase/dehydratase" evidence="2">
    <location>
        <begin position="18"/>
        <end position="228"/>
    </location>
</feature>
<protein>
    <recommendedName>
        <fullName evidence="2">NAD-dependent epimerase/dehydratase domain-containing protein</fullName>
    </recommendedName>
</protein>
<sequence length="305" mass="34786">MLLSLIYIIIKVYFSMKILCTGATGFIGSNLVPALLTQRHTVAVLKRKTSGLKHLENYKGSITTYDYSTYSDIYEVLQESKPDLLIHLATLYINKHTEDDVQLILDSNICFGMHILEAMKRSGVSKILNFGTRWQHINNELYNPANLYAATKQAFYDILRWYNKDGIMSKTLELCDTFGPNDIRKKIVNLLVEACKNKKMIDLSPGEQILDITYVDSLVEYIIANIENDIFFDNAVIQIAGSEIKLKDLGNIIEDACGVRGFFNWGKICYRENEIMKPPLCNSIKKKYLTADADIKNSIIHTFLE</sequence>
<comment type="caution">
    <text evidence="3">The sequence shown here is derived from an EMBL/GenBank/DDBJ whole genome shotgun (WGS) entry which is preliminary data.</text>
</comment>
<gene>
    <name evidence="3" type="ORF">HMPREF9733_02165</name>
</gene>
<dbReference type="InterPro" id="IPR001509">
    <property type="entry name" value="Epimerase_deHydtase"/>
</dbReference>
<name>M2BJY8_TREDN</name>
<proteinExistence type="inferred from homology"/>
<dbReference type="InterPro" id="IPR036291">
    <property type="entry name" value="NAD(P)-bd_dom_sf"/>
</dbReference>
<dbReference type="AlphaFoldDB" id="M2BJY8"/>
<evidence type="ECO:0000259" key="2">
    <source>
        <dbReference type="Pfam" id="PF01370"/>
    </source>
</evidence>
<evidence type="ECO:0000313" key="3">
    <source>
        <dbReference type="EMBL" id="EMB21828.1"/>
    </source>
</evidence>
<dbReference type="PANTHER" id="PTHR43000">
    <property type="entry name" value="DTDP-D-GLUCOSE 4,6-DEHYDRATASE-RELATED"/>
    <property type="match status" value="1"/>
</dbReference>
<dbReference type="PATRIC" id="fig|999437.3.peg.2233"/>
<dbReference type="SUPFAM" id="SSF51735">
    <property type="entry name" value="NAD(P)-binding Rossmann-fold domains"/>
    <property type="match status" value="1"/>
</dbReference>
<evidence type="ECO:0000313" key="4">
    <source>
        <dbReference type="Proteomes" id="UP000016183"/>
    </source>
</evidence>
<accession>M2BJY8</accession>
<organism evidence="3 4">
    <name type="scientific">Treponema denticola SP33</name>
    <dbReference type="NCBI Taxonomy" id="999437"/>
    <lineage>
        <taxon>Bacteria</taxon>
        <taxon>Pseudomonadati</taxon>
        <taxon>Spirochaetota</taxon>
        <taxon>Spirochaetia</taxon>
        <taxon>Spirochaetales</taxon>
        <taxon>Treponemataceae</taxon>
        <taxon>Treponema</taxon>
    </lineage>
</organism>
<dbReference type="EMBL" id="AGDZ01000028">
    <property type="protein sequence ID" value="EMB21828.1"/>
    <property type="molecule type" value="Genomic_DNA"/>
</dbReference>
<evidence type="ECO:0000256" key="1">
    <source>
        <dbReference type="ARBA" id="ARBA00007637"/>
    </source>
</evidence>
<dbReference type="HOGENOM" id="CLU_007383_1_7_12"/>
<dbReference type="Gene3D" id="3.40.50.720">
    <property type="entry name" value="NAD(P)-binding Rossmann-like Domain"/>
    <property type="match status" value="1"/>
</dbReference>
<reference evidence="3 4" key="1">
    <citation type="submission" date="2012-01" db="EMBL/GenBank/DDBJ databases">
        <title>The Genome Sequence of Treponema denticola SP33.</title>
        <authorList>
            <consortium name="The Broad Institute Genome Sequencing Platform"/>
            <person name="Earl A."/>
            <person name="Ward D."/>
            <person name="Feldgarden M."/>
            <person name="Gevers D."/>
            <person name="Blanton J.M."/>
            <person name="Fenno C.J."/>
            <person name="Baranova O.V."/>
            <person name="Mathney J."/>
            <person name="Dewhirst F.E."/>
            <person name="Izard J."/>
            <person name="Young S.K."/>
            <person name="Zeng Q."/>
            <person name="Gargeya S."/>
            <person name="Fitzgerald M."/>
            <person name="Haas B."/>
            <person name="Abouelleil A."/>
            <person name="Alvarado L."/>
            <person name="Arachchi H.M."/>
            <person name="Berlin A."/>
            <person name="Chapman S.B."/>
            <person name="Gearin G."/>
            <person name="Goldberg J."/>
            <person name="Griggs A."/>
            <person name="Gujja S."/>
            <person name="Hansen M."/>
            <person name="Heiman D."/>
            <person name="Howarth C."/>
            <person name="Larimer J."/>
            <person name="Lui A."/>
            <person name="MacDonald P.J.P."/>
            <person name="McCowen C."/>
            <person name="Montmayeur A."/>
            <person name="Murphy C."/>
            <person name="Neiman D."/>
            <person name="Pearson M."/>
            <person name="Priest M."/>
            <person name="Roberts A."/>
            <person name="Saif S."/>
            <person name="Shea T."/>
            <person name="Sisk P."/>
            <person name="Stolte C."/>
            <person name="Sykes S."/>
            <person name="Wortman J."/>
            <person name="Nusbaum C."/>
            <person name="Birren B."/>
        </authorList>
    </citation>
    <scope>NUCLEOTIDE SEQUENCE [LARGE SCALE GENOMIC DNA]</scope>
    <source>
        <strain evidence="3 4">SP33</strain>
    </source>
</reference>